<dbReference type="OrthoDB" id="25498at2157"/>
<keyword evidence="1" id="KW-0862">Zinc</keyword>
<accession>A8MDG8</accession>
<sequence>MEINASEDYAKKMRAFLLELSNRLGVSLNWVIDVYYWLSDNIKSREFQLEHETDKPTRAEIIRVFDNGEEVIGVRLRFSSDSRRNEYYYTTVGRYGAKCTCERNMINGKVCKHIVAGLILMNVINVLKYSRVINLSNYEWLNEGSKGSLREDS</sequence>
<keyword evidence="1" id="KW-0479">Metal-binding</keyword>
<dbReference type="EMBL" id="CP000852">
    <property type="protein sequence ID" value="ABW01824.1"/>
    <property type="molecule type" value="Genomic_DNA"/>
</dbReference>
<dbReference type="KEGG" id="cma:Cmaq_0993"/>
<feature type="domain" description="SWIM-type" evidence="2">
    <location>
        <begin position="88"/>
        <end position="122"/>
    </location>
</feature>
<evidence type="ECO:0000313" key="3">
    <source>
        <dbReference type="EMBL" id="ABW01824.1"/>
    </source>
</evidence>
<name>A8MDG8_CALMQ</name>
<dbReference type="RefSeq" id="WP_012186043.1">
    <property type="nucleotide sequence ID" value="NC_009954.1"/>
</dbReference>
<organism evidence="3 4">
    <name type="scientific">Caldivirga maquilingensis (strain ATCC 700844 / DSM 13496 / JCM 10307 / IC-167)</name>
    <dbReference type="NCBI Taxonomy" id="397948"/>
    <lineage>
        <taxon>Archaea</taxon>
        <taxon>Thermoproteota</taxon>
        <taxon>Thermoprotei</taxon>
        <taxon>Thermoproteales</taxon>
        <taxon>Thermoproteaceae</taxon>
        <taxon>Caldivirga</taxon>
    </lineage>
</organism>
<evidence type="ECO:0000313" key="4">
    <source>
        <dbReference type="Proteomes" id="UP000001137"/>
    </source>
</evidence>
<keyword evidence="4" id="KW-1185">Reference proteome</keyword>
<dbReference type="Proteomes" id="UP000001137">
    <property type="component" value="Chromosome"/>
</dbReference>
<keyword evidence="1" id="KW-0863">Zinc-finger</keyword>
<evidence type="ECO:0000256" key="1">
    <source>
        <dbReference type="PROSITE-ProRule" id="PRU00325"/>
    </source>
</evidence>
<evidence type="ECO:0000259" key="2">
    <source>
        <dbReference type="PROSITE" id="PS50966"/>
    </source>
</evidence>
<dbReference type="HOGENOM" id="CLU_1943941_0_0_2"/>
<dbReference type="AlphaFoldDB" id="A8MDG8"/>
<dbReference type="STRING" id="397948.Cmaq_0993"/>
<dbReference type="GeneID" id="5710465"/>
<dbReference type="InterPro" id="IPR007527">
    <property type="entry name" value="Znf_SWIM"/>
</dbReference>
<reference evidence="3 4" key="1">
    <citation type="submission" date="2007-10" db="EMBL/GenBank/DDBJ databases">
        <title>Complete sequence of Caldivirga maquilingensis IC-167.</title>
        <authorList>
            <consortium name="US DOE Joint Genome Institute"/>
            <person name="Copeland A."/>
            <person name="Lucas S."/>
            <person name="Lapidus A."/>
            <person name="Barry K."/>
            <person name="Glavina del Rio T."/>
            <person name="Dalin E."/>
            <person name="Tice H."/>
            <person name="Pitluck S."/>
            <person name="Saunders E."/>
            <person name="Brettin T."/>
            <person name="Bruce D."/>
            <person name="Detter J.C."/>
            <person name="Han C."/>
            <person name="Schmutz J."/>
            <person name="Larimer F."/>
            <person name="Land M."/>
            <person name="Hauser L."/>
            <person name="Kyrpides N."/>
            <person name="Ivanova N."/>
            <person name="Biddle J.F."/>
            <person name="Zhang Z."/>
            <person name="Fitz-Gibbon S.T."/>
            <person name="Lowe T.M."/>
            <person name="Saltikov C."/>
            <person name="House C.H."/>
            <person name="Richardson P."/>
        </authorList>
    </citation>
    <scope>NUCLEOTIDE SEQUENCE [LARGE SCALE GENOMIC DNA]</scope>
    <source>
        <strain evidence="4">ATCC 700844 / DSM 13496 / JCM 10307 / IC-167</strain>
    </source>
</reference>
<dbReference type="GO" id="GO:0008270">
    <property type="term" value="F:zinc ion binding"/>
    <property type="evidence" value="ECO:0007669"/>
    <property type="project" value="UniProtKB-KW"/>
</dbReference>
<gene>
    <name evidence="3" type="ordered locus">Cmaq_0993</name>
</gene>
<dbReference type="PROSITE" id="PS50966">
    <property type="entry name" value="ZF_SWIM"/>
    <property type="match status" value="1"/>
</dbReference>
<protein>
    <submittedName>
        <fullName evidence="3">Zinc finger SWIM domain protein</fullName>
    </submittedName>
</protein>
<dbReference type="eggNOG" id="arCOG05658">
    <property type="taxonomic scope" value="Archaea"/>
</dbReference>
<proteinExistence type="predicted"/>